<sequence length="186" mass="20069">MTFPELYILRHGETEWNAENRMQGALNSPLTDKGLRDAARQAAILNGLDLTGFQFLCSPQGRAFQTAGLALGRIAADIHTDDRLREIGVGDWSGVLRDGLPVPEGKDPFMAQYEIAPSGEGFARLEVRCRAFLADLTGPSVLVTHGITSRMLRSIVAGEGAVSVPTIHGGQGCVYHLKDGVQKLLE</sequence>
<dbReference type="PROSITE" id="PS00175">
    <property type="entry name" value="PG_MUTASE"/>
    <property type="match status" value="1"/>
</dbReference>
<evidence type="ECO:0000256" key="1">
    <source>
        <dbReference type="PIRSR" id="PIRSR613078-1"/>
    </source>
</evidence>
<evidence type="ECO:0000256" key="2">
    <source>
        <dbReference type="PIRSR" id="PIRSR613078-2"/>
    </source>
</evidence>
<dbReference type="SUPFAM" id="SSF53254">
    <property type="entry name" value="Phosphoglycerate mutase-like"/>
    <property type="match status" value="1"/>
</dbReference>
<dbReference type="Pfam" id="PF00300">
    <property type="entry name" value="His_Phos_1"/>
    <property type="match status" value="1"/>
</dbReference>
<keyword evidence="4" id="KW-1185">Reference proteome</keyword>
<organism evidence="3 4">
    <name type="scientific">Yoonia ponticola</name>
    <dbReference type="NCBI Taxonomy" id="1524255"/>
    <lineage>
        <taxon>Bacteria</taxon>
        <taxon>Pseudomonadati</taxon>
        <taxon>Pseudomonadota</taxon>
        <taxon>Alphaproteobacteria</taxon>
        <taxon>Rhodobacterales</taxon>
        <taxon>Paracoccaceae</taxon>
        <taxon>Yoonia</taxon>
    </lineage>
</organism>
<dbReference type="RefSeq" id="WP_183527404.1">
    <property type="nucleotide sequence ID" value="NZ_JACIJM010000003.1"/>
</dbReference>
<dbReference type="PANTHER" id="PTHR48100:SF59">
    <property type="entry name" value="ADENOSYLCOBALAMIN_ALPHA-RIBAZOLE PHOSPHATASE"/>
    <property type="match status" value="1"/>
</dbReference>
<dbReference type="EC" id="5.4.2.12" evidence="3"/>
<dbReference type="Gene3D" id="3.40.50.1240">
    <property type="entry name" value="Phosphoglycerate mutase-like"/>
    <property type="match status" value="1"/>
</dbReference>
<accession>A0A7W9BJU1</accession>
<dbReference type="GO" id="GO:0016791">
    <property type="term" value="F:phosphatase activity"/>
    <property type="evidence" value="ECO:0007669"/>
    <property type="project" value="TreeGrafter"/>
</dbReference>
<comment type="caution">
    <text evidence="3">The sequence shown here is derived from an EMBL/GenBank/DDBJ whole genome shotgun (WGS) entry which is preliminary data.</text>
</comment>
<dbReference type="Proteomes" id="UP000535415">
    <property type="component" value="Unassembled WGS sequence"/>
</dbReference>
<keyword evidence="3" id="KW-0413">Isomerase</keyword>
<name>A0A7W9BJU1_9RHOB</name>
<evidence type="ECO:0000313" key="3">
    <source>
        <dbReference type="EMBL" id="MBB5721760.1"/>
    </source>
</evidence>
<protein>
    <submittedName>
        <fullName evidence="3">Putative phosphoglycerate mutase</fullName>
        <ecNumber evidence="3">5.4.2.12</ecNumber>
    </submittedName>
</protein>
<dbReference type="PANTHER" id="PTHR48100">
    <property type="entry name" value="BROAD-SPECIFICITY PHOSPHATASE YOR283W-RELATED"/>
    <property type="match status" value="1"/>
</dbReference>
<proteinExistence type="predicted"/>
<dbReference type="EMBL" id="JACIJM010000003">
    <property type="protein sequence ID" value="MBB5721760.1"/>
    <property type="molecule type" value="Genomic_DNA"/>
</dbReference>
<dbReference type="InterPro" id="IPR050275">
    <property type="entry name" value="PGM_Phosphatase"/>
</dbReference>
<feature type="active site" description="Proton donor/acceptor" evidence="1">
    <location>
        <position position="86"/>
    </location>
</feature>
<dbReference type="CDD" id="cd07067">
    <property type="entry name" value="HP_PGM_like"/>
    <property type="match status" value="1"/>
</dbReference>
<feature type="active site" description="Tele-phosphohistidine intermediate" evidence="1">
    <location>
        <position position="11"/>
    </location>
</feature>
<evidence type="ECO:0000313" key="4">
    <source>
        <dbReference type="Proteomes" id="UP000535415"/>
    </source>
</evidence>
<dbReference type="SMART" id="SM00855">
    <property type="entry name" value="PGAM"/>
    <property type="match status" value="1"/>
</dbReference>
<dbReference type="InterPro" id="IPR001345">
    <property type="entry name" value="PG/BPGM_mutase_AS"/>
</dbReference>
<reference evidence="3 4" key="1">
    <citation type="submission" date="2020-08" db="EMBL/GenBank/DDBJ databases">
        <title>Genomic Encyclopedia of Type Strains, Phase IV (KMG-IV): sequencing the most valuable type-strain genomes for metagenomic binning, comparative biology and taxonomic classification.</title>
        <authorList>
            <person name="Goeker M."/>
        </authorList>
    </citation>
    <scope>NUCLEOTIDE SEQUENCE [LARGE SCALE GENOMIC DNA]</scope>
    <source>
        <strain evidence="3 4">DSM 101064</strain>
    </source>
</reference>
<dbReference type="GO" id="GO:0004619">
    <property type="term" value="F:phosphoglycerate mutase activity"/>
    <property type="evidence" value="ECO:0007669"/>
    <property type="project" value="UniProtKB-EC"/>
</dbReference>
<dbReference type="InterPro" id="IPR013078">
    <property type="entry name" value="His_Pase_superF_clade-1"/>
</dbReference>
<dbReference type="InterPro" id="IPR029033">
    <property type="entry name" value="His_PPase_superfam"/>
</dbReference>
<gene>
    <name evidence="3" type="ORF">FHS72_001372</name>
</gene>
<dbReference type="AlphaFoldDB" id="A0A7W9BJU1"/>
<feature type="binding site" evidence="2">
    <location>
        <begin position="10"/>
        <end position="17"/>
    </location>
    <ligand>
        <name>substrate</name>
    </ligand>
</feature>
<feature type="binding site" evidence="2">
    <location>
        <position position="62"/>
    </location>
    <ligand>
        <name>substrate</name>
    </ligand>
</feature>
<dbReference type="GO" id="GO:0005737">
    <property type="term" value="C:cytoplasm"/>
    <property type="evidence" value="ECO:0007669"/>
    <property type="project" value="TreeGrafter"/>
</dbReference>